<sequence length="473" mass="51077">MKAKCLFRVVGLLAILCGCFAAPAKSTQLQDEHLTRGLKDGTLASNLPERLGSDDPALDGVYPPQLDALFRAEAMDRGLVAPQYVAALKHFVEQTFASHDSLESELNAANARALRMESELKATITRVKELEAGTDQTVNEEDARLEDKFSQEFASANANAAWSVGTPEVKLDQEVARVSQGLTNTQDVSSLLSVINSLQNEVASLSTGLSTGLEITNAKNDASISRLETEVDDEIDQLLQKVADLEIVVNSRPSLDEVLQLIGELETRLTSKLDSSGDIARIDAEILAIVDLQSQSMNDISGITARIDGIESQVGLNKAEVEEQVKALADTDASVANLKTELDEEIAQLVQNVTDLGIALNGRPSLGEMVQLIGELETRLTSKLDSTGDIARIDDEILTILDLQSKSMDDISGITARIDGIGSQVGLNKAEVEEQLKALAQNLKGKVSKARLRAFVTELREGLAKCVLKKRFQ</sequence>
<keyword evidence="1" id="KW-0732">Signal</keyword>
<comment type="caution">
    <text evidence="2">The sequence shown here is derived from an EMBL/GenBank/DDBJ whole genome shotgun (WGS) entry which is preliminary data.</text>
</comment>
<accession>A0AAV8UZ33</accession>
<name>A0AAV8UZ33_9RHOD</name>
<dbReference type="Proteomes" id="UP001157974">
    <property type="component" value="Unassembled WGS sequence"/>
</dbReference>
<organism evidence="2 3">
    <name type="scientific">Rhodosorus marinus</name>
    <dbReference type="NCBI Taxonomy" id="101924"/>
    <lineage>
        <taxon>Eukaryota</taxon>
        <taxon>Rhodophyta</taxon>
        <taxon>Stylonematophyceae</taxon>
        <taxon>Stylonematales</taxon>
        <taxon>Stylonemataceae</taxon>
        <taxon>Rhodosorus</taxon>
    </lineage>
</organism>
<gene>
    <name evidence="2" type="ORF">NDN08_002775</name>
</gene>
<protein>
    <submittedName>
        <fullName evidence="2">Uncharacterized protein</fullName>
    </submittedName>
</protein>
<dbReference type="AlphaFoldDB" id="A0AAV8UZ33"/>
<proteinExistence type="predicted"/>
<evidence type="ECO:0000313" key="2">
    <source>
        <dbReference type="EMBL" id="KAJ8906282.1"/>
    </source>
</evidence>
<feature type="chain" id="PRO_5043698353" evidence="1">
    <location>
        <begin position="22"/>
        <end position="473"/>
    </location>
</feature>
<dbReference type="SUPFAM" id="SSF58104">
    <property type="entry name" value="Methyl-accepting chemotaxis protein (MCP) signaling domain"/>
    <property type="match status" value="1"/>
</dbReference>
<evidence type="ECO:0000256" key="1">
    <source>
        <dbReference type="SAM" id="SignalP"/>
    </source>
</evidence>
<feature type="signal peptide" evidence="1">
    <location>
        <begin position="1"/>
        <end position="21"/>
    </location>
</feature>
<dbReference type="PROSITE" id="PS51257">
    <property type="entry name" value="PROKAR_LIPOPROTEIN"/>
    <property type="match status" value="1"/>
</dbReference>
<evidence type="ECO:0000313" key="3">
    <source>
        <dbReference type="Proteomes" id="UP001157974"/>
    </source>
</evidence>
<reference evidence="2 3" key="1">
    <citation type="journal article" date="2023" name="Nat. Commun.">
        <title>Origin of minicircular mitochondrial genomes in red algae.</title>
        <authorList>
            <person name="Lee Y."/>
            <person name="Cho C.H."/>
            <person name="Lee Y.M."/>
            <person name="Park S.I."/>
            <person name="Yang J.H."/>
            <person name="West J.A."/>
            <person name="Bhattacharya D."/>
            <person name="Yoon H.S."/>
        </authorList>
    </citation>
    <scope>NUCLEOTIDE SEQUENCE [LARGE SCALE GENOMIC DNA]</scope>
    <source>
        <strain evidence="2 3">CCMP1338</strain>
        <tissue evidence="2">Whole cell</tissue>
    </source>
</reference>
<keyword evidence="3" id="KW-1185">Reference proteome</keyword>
<dbReference type="EMBL" id="JAMWBK010000003">
    <property type="protein sequence ID" value="KAJ8906282.1"/>
    <property type="molecule type" value="Genomic_DNA"/>
</dbReference>